<dbReference type="InterPro" id="IPR018640">
    <property type="entry name" value="DUF2063"/>
</dbReference>
<evidence type="ECO:0000259" key="1">
    <source>
        <dbReference type="Pfam" id="PF09836"/>
    </source>
</evidence>
<sequence>MSALAELQRQFMHYLHDAPNAFIDTLAASDGLAPAARAHIYHNAYRVRLLDTLKDSFDKTWAWLGDEAFESAGRRYIAAQPPTQFSLRPFGDRFPAWLQSAWPEDPEVAELAALDWALRDAFDSADGAALDAAALAAYSAEDWGRIVFALQPGAQWLQFSRNTLDLWHAMDRGDPPPALVTLAQPLTVLAWRKGEQPHFRSVDAPEAVMLRAMQAGTPFAAACACVDAPDAQTLIGGWLARWLADGLIREADCPAPPADPG</sequence>
<dbReference type="Proteomes" id="UP000005019">
    <property type="component" value="Unassembled WGS sequence"/>
</dbReference>
<gene>
    <name evidence="2" type="ORF">METUNv1_01248</name>
</gene>
<dbReference type="OrthoDB" id="343356at2"/>
<dbReference type="STRING" id="1000565.METUNv1_01248"/>
<dbReference type="AlphaFoldDB" id="F5RAN4"/>
<evidence type="ECO:0000313" key="2">
    <source>
        <dbReference type="EMBL" id="EGK72483.1"/>
    </source>
</evidence>
<evidence type="ECO:0000313" key="3">
    <source>
        <dbReference type="Proteomes" id="UP000005019"/>
    </source>
</evidence>
<comment type="caution">
    <text evidence="2">The sequence shown here is derived from an EMBL/GenBank/DDBJ whole genome shotgun (WGS) entry which is preliminary data.</text>
</comment>
<feature type="domain" description="Putative DNA-binding" evidence="1">
    <location>
        <begin position="6"/>
        <end position="98"/>
    </location>
</feature>
<dbReference type="InterPro" id="IPR044922">
    <property type="entry name" value="DUF2063_N_sf"/>
</dbReference>
<dbReference type="RefSeq" id="WP_008059871.1">
    <property type="nucleotide sequence ID" value="NZ_AFHG01000036.1"/>
</dbReference>
<name>F5RAN4_METUF</name>
<dbReference type="EMBL" id="AFHG01000036">
    <property type="protein sequence ID" value="EGK72483.1"/>
    <property type="molecule type" value="Genomic_DNA"/>
</dbReference>
<dbReference type="Gene3D" id="1.10.150.690">
    <property type="entry name" value="DUF2063"/>
    <property type="match status" value="1"/>
</dbReference>
<dbReference type="eggNOG" id="COG3219">
    <property type="taxonomic scope" value="Bacteria"/>
</dbReference>
<keyword evidence="3" id="KW-1185">Reference proteome</keyword>
<dbReference type="Pfam" id="PF09836">
    <property type="entry name" value="DUF2063"/>
    <property type="match status" value="1"/>
</dbReference>
<proteinExistence type="predicted"/>
<organism evidence="2 3">
    <name type="scientific">Methyloversatilis universalis (strain ATCC BAA-1314 / DSM 25237 / JCM 13912 / CCUG 52030 / FAM5)</name>
    <dbReference type="NCBI Taxonomy" id="1000565"/>
    <lineage>
        <taxon>Bacteria</taxon>
        <taxon>Pseudomonadati</taxon>
        <taxon>Pseudomonadota</taxon>
        <taxon>Betaproteobacteria</taxon>
        <taxon>Nitrosomonadales</taxon>
        <taxon>Sterolibacteriaceae</taxon>
        <taxon>Methyloversatilis</taxon>
    </lineage>
</organism>
<protein>
    <recommendedName>
        <fullName evidence="1">Putative DNA-binding domain-containing protein</fullName>
    </recommendedName>
</protein>
<reference evidence="2 3" key="1">
    <citation type="journal article" date="2011" name="J. Bacteriol.">
        <title>Genome sequence of Methyloversatilis universalis FAM5T, a methylotrophic representative of the order Rhodocyclales.</title>
        <authorList>
            <person name="Kittichotirat W."/>
            <person name="Good N.M."/>
            <person name="Hall R."/>
            <person name="Bringel F."/>
            <person name="Lajus A."/>
            <person name="Medigue C."/>
            <person name="Smalley N.E."/>
            <person name="Beck D."/>
            <person name="Bumgarner R."/>
            <person name="Vuilleumier S."/>
            <person name="Kalyuzhnaya M.G."/>
        </authorList>
    </citation>
    <scope>NUCLEOTIDE SEQUENCE [LARGE SCALE GENOMIC DNA]</scope>
    <source>
        <strain evidence="3">ATCC BAA-1314 / JCM 13912 / FAM5</strain>
    </source>
</reference>
<accession>F5RAN4</accession>